<gene>
    <name evidence="2" type="ORF">FOL47_006820</name>
</gene>
<feature type="transmembrane region" description="Helical" evidence="1">
    <location>
        <begin position="361"/>
        <end position="379"/>
    </location>
</feature>
<keyword evidence="1" id="KW-0812">Transmembrane</keyword>
<sequence length="546" mass="59391">MFQKYDYFEYEPSESSSRKYFRRLTSLVYVIVLAAIVGASLWSCLQTWLVINHSLFASIPADELNRLASDRGINLFIPVNPLGIMSTVVICMAAVACATGFVGAIQHLSPTIRNTQPYKCLLPAFYLLFLVFLVVAGVMVSGTCFGISELVKAADSDIKQQLNRAGSLSGGQITADIAADLDKLAGPLLMLYNIHNCQASNVTCSSPSVGKISCSKDADPNIVSIFNEVCSAPPRLEGGMALGLTSCTTCINKYGPSPASEVICLCSSQVKMWIDAVSPKEREVWVRTAFINVIIAALCAALLIAWIIRRARPALCSPFTDLINSNRAMMELREREGYKLLFCMALELIARTNRWSMTCSIWSFLYVIFLVLFAAFAIYSTAYTCVNAKESIVTHVSPQQLMDLAAHLGVAIFLPVNPVRASWVVAIIIAIILPIAAVFGIIYHCSSTVRSTKPWKYIVGGTFWGLLLLTFVGALLVGGTGIGMSIIGKLSMEEIQRVIEEHPDIALALITLRLIKDYHVTIPYGIGGNSKKVAGIANSVPSLECI</sequence>
<feature type="transmembrane region" description="Helical" evidence="1">
    <location>
        <begin position="423"/>
        <end position="443"/>
    </location>
</feature>
<feature type="transmembrane region" description="Helical" evidence="1">
    <location>
        <begin position="84"/>
        <end position="105"/>
    </location>
</feature>
<feature type="transmembrane region" description="Helical" evidence="1">
    <location>
        <begin position="463"/>
        <end position="487"/>
    </location>
</feature>
<evidence type="ECO:0000256" key="1">
    <source>
        <dbReference type="SAM" id="Phobius"/>
    </source>
</evidence>
<name>A0A7J6MXR6_PERCH</name>
<evidence type="ECO:0000313" key="2">
    <source>
        <dbReference type="EMBL" id="KAF4676020.1"/>
    </source>
</evidence>
<dbReference type="EMBL" id="JAAPAO010000039">
    <property type="protein sequence ID" value="KAF4676020.1"/>
    <property type="molecule type" value="Genomic_DNA"/>
</dbReference>
<keyword evidence="3" id="KW-1185">Reference proteome</keyword>
<dbReference type="OrthoDB" id="432257at2759"/>
<dbReference type="Proteomes" id="UP000591131">
    <property type="component" value="Unassembled WGS sequence"/>
</dbReference>
<feature type="transmembrane region" description="Helical" evidence="1">
    <location>
        <begin position="27"/>
        <end position="51"/>
    </location>
</feature>
<evidence type="ECO:0000313" key="3">
    <source>
        <dbReference type="Proteomes" id="UP000591131"/>
    </source>
</evidence>
<feature type="transmembrane region" description="Helical" evidence="1">
    <location>
        <begin position="289"/>
        <end position="308"/>
    </location>
</feature>
<dbReference type="AlphaFoldDB" id="A0A7J6MXR6"/>
<reference evidence="2 3" key="1">
    <citation type="submission" date="2020-04" db="EMBL/GenBank/DDBJ databases">
        <title>Perkinsus chesapeaki whole genome sequence.</title>
        <authorList>
            <person name="Bogema D.R."/>
        </authorList>
    </citation>
    <scope>NUCLEOTIDE SEQUENCE [LARGE SCALE GENOMIC DNA]</scope>
    <source>
        <strain evidence="2">ATCC PRA-425</strain>
    </source>
</reference>
<keyword evidence="1" id="KW-0472">Membrane</keyword>
<feature type="transmembrane region" description="Helical" evidence="1">
    <location>
        <begin position="125"/>
        <end position="148"/>
    </location>
</feature>
<accession>A0A7J6MXR6</accession>
<keyword evidence="1" id="KW-1133">Transmembrane helix</keyword>
<organism evidence="2 3">
    <name type="scientific">Perkinsus chesapeaki</name>
    <name type="common">Clam parasite</name>
    <name type="synonym">Perkinsus andrewsi</name>
    <dbReference type="NCBI Taxonomy" id="330153"/>
    <lineage>
        <taxon>Eukaryota</taxon>
        <taxon>Sar</taxon>
        <taxon>Alveolata</taxon>
        <taxon>Perkinsozoa</taxon>
        <taxon>Perkinsea</taxon>
        <taxon>Perkinsida</taxon>
        <taxon>Perkinsidae</taxon>
        <taxon>Perkinsus</taxon>
    </lineage>
</organism>
<proteinExistence type="predicted"/>
<comment type="caution">
    <text evidence="2">The sequence shown here is derived from an EMBL/GenBank/DDBJ whole genome shotgun (WGS) entry which is preliminary data.</text>
</comment>
<protein>
    <submittedName>
        <fullName evidence="2">Uncharacterized protein</fullName>
    </submittedName>
</protein>